<dbReference type="GO" id="GO:0043139">
    <property type="term" value="F:5'-3' DNA helicase activity"/>
    <property type="evidence" value="ECO:0007669"/>
    <property type="project" value="TreeGrafter"/>
</dbReference>
<dbReference type="InterPro" id="IPR041679">
    <property type="entry name" value="DNA2/NAM7-like_C"/>
</dbReference>
<evidence type="ECO:0000256" key="4">
    <source>
        <dbReference type="ARBA" id="ARBA00022806"/>
    </source>
</evidence>
<keyword evidence="4" id="KW-0347">Helicase</keyword>
<accession>A0A0C3BGJ8</accession>
<proteinExistence type="inferred from homology"/>
<dbReference type="Proteomes" id="UP000053424">
    <property type="component" value="Unassembled WGS sequence"/>
</dbReference>
<keyword evidence="2" id="KW-0547">Nucleotide-binding</keyword>
<keyword evidence="5" id="KW-0067">ATP-binding</keyword>
<evidence type="ECO:0000256" key="5">
    <source>
        <dbReference type="ARBA" id="ARBA00022840"/>
    </source>
</evidence>
<evidence type="ECO:0000256" key="3">
    <source>
        <dbReference type="ARBA" id="ARBA00022801"/>
    </source>
</evidence>
<name>A0A0C3BGJ8_HEBCY</name>
<reference evidence="7 8" key="1">
    <citation type="submission" date="2014-04" db="EMBL/GenBank/DDBJ databases">
        <authorList>
            <consortium name="DOE Joint Genome Institute"/>
            <person name="Kuo A."/>
            <person name="Gay G."/>
            <person name="Dore J."/>
            <person name="Kohler A."/>
            <person name="Nagy L.G."/>
            <person name="Floudas D."/>
            <person name="Copeland A."/>
            <person name="Barry K.W."/>
            <person name="Cichocki N."/>
            <person name="Veneault-Fourrey C."/>
            <person name="LaButti K."/>
            <person name="Lindquist E.A."/>
            <person name="Lipzen A."/>
            <person name="Lundell T."/>
            <person name="Morin E."/>
            <person name="Murat C."/>
            <person name="Sun H."/>
            <person name="Tunlid A."/>
            <person name="Henrissat B."/>
            <person name="Grigoriev I.V."/>
            <person name="Hibbett D.S."/>
            <person name="Martin F."/>
            <person name="Nordberg H.P."/>
            <person name="Cantor M.N."/>
            <person name="Hua S.X."/>
        </authorList>
    </citation>
    <scope>NUCLEOTIDE SEQUENCE [LARGE SCALE GENOMIC DNA]</scope>
    <source>
        <strain evidence="8">h7</strain>
    </source>
</reference>
<dbReference type="Gene3D" id="3.40.50.300">
    <property type="entry name" value="P-loop containing nucleotide triphosphate hydrolases"/>
    <property type="match status" value="1"/>
</dbReference>
<evidence type="ECO:0000256" key="2">
    <source>
        <dbReference type="ARBA" id="ARBA00022741"/>
    </source>
</evidence>
<dbReference type="CDD" id="cd18808">
    <property type="entry name" value="SF1_C_Upf1"/>
    <property type="match status" value="1"/>
</dbReference>
<dbReference type="FunFam" id="3.40.50.300:FF:000326">
    <property type="entry name" value="P-loop containing nucleoside triphosphate hydrolase"/>
    <property type="match status" value="1"/>
</dbReference>
<evidence type="ECO:0000313" key="7">
    <source>
        <dbReference type="EMBL" id="KIM35855.1"/>
    </source>
</evidence>
<dbReference type="Pfam" id="PF13087">
    <property type="entry name" value="AAA_12"/>
    <property type="match status" value="1"/>
</dbReference>
<dbReference type="SUPFAM" id="SSF52540">
    <property type="entry name" value="P-loop containing nucleoside triphosphate hydrolases"/>
    <property type="match status" value="1"/>
</dbReference>
<feature type="domain" description="DNA2/NAM7 helicase-like C-terminal" evidence="6">
    <location>
        <begin position="1"/>
        <end position="178"/>
    </location>
</feature>
<keyword evidence="8" id="KW-1185">Reference proteome</keyword>
<organism evidence="7 8">
    <name type="scientific">Hebeloma cylindrosporum</name>
    <dbReference type="NCBI Taxonomy" id="76867"/>
    <lineage>
        <taxon>Eukaryota</taxon>
        <taxon>Fungi</taxon>
        <taxon>Dikarya</taxon>
        <taxon>Basidiomycota</taxon>
        <taxon>Agaricomycotina</taxon>
        <taxon>Agaricomycetes</taxon>
        <taxon>Agaricomycetidae</taxon>
        <taxon>Agaricales</taxon>
        <taxon>Agaricineae</taxon>
        <taxon>Hymenogastraceae</taxon>
        <taxon>Hebeloma</taxon>
    </lineage>
</organism>
<protein>
    <recommendedName>
        <fullName evidence="6">DNA2/NAM7 helicase-like C-terminal domain-containing protein</fullName>
    </recommendedName>
</protein>
<gene>
    <name evidence="7" type="ORF">M413DRAFT_449585</name>
</gene>
<dbReference type="InterPro" id="IPR047187">
    <property type="entry name" value="SF1_C_Upf1"/>
</dbReference>
<keyword evidence="3" id="KW-0378">Hydrolase</keyword>
<dbReference type="PANTHER" id="PTHR43788:SF8">
    <property type="entry name" value="DNA-BINDING PROTEIN SMUBP-2"/>
    <property type="match status" value="1"/>
</dbReference>
<dbReference type="HOGENOM" id="CLU_001666_9_0_1"/>
<dbReference type="STRING" id="686832.A0A0C3BGJ8"/>
<dbReference type="AlphaFoldDB" id="A0A0C3BGJ8"/>
<dbReference type="OrthoDB" id="6513042at2759"/>
<dbReference type="EMBL" id="KN831813">
    <property type="protein sequence ID" value="KIM35855.1"/>
    <property type="molecule type" value="Genomic_DNA"/>
</dbReference>
<dbReference type="GO" id="GO:0005694">
    <property type="term" value="C:chromosome"/>
    <property type="evidence" value="ECO:0007669"/>
    <property type="project" value="UniProtKB-ARBA"/>
</dbReference>
<sequence>MLDIQYRSPRELNIFPSTEFYQNRLRTHEGNAQVSNFLSSSTFPWPVRNGDVVPIIFIQCSEEEDMGDRSKSNQGQVEVIRRLLPLLTSQNPDSQAEPRLAELKITVLSPYNKQIQALRRKSIACSTIDSFQGRESDIIVFSTVRCNVQGDLGFLDDPRRLNVMWTRAKLALVIVGDRRTLSTNPLWKRAVGACTEITLPEVVVPSDRFCSPSRLYHAFIRAFCQRMV</sequence>
<dbReference type="InterPro" id="IPR027417">
    <property type="entry name" value="P-loop_NTPase"/>
</dbReference>
<reference evidence="8" key="2">
    <citation type="submission" date="2015-01" db="EMBL/GenBank/DDBJ databases">
        <title>Evolutionary Origins and Diversification of the Mycorrhizal Mutualists.</title>
        <authorList>
            <consortium name="DOE Joint Genome Institute"/>
            <consortium name="Mycorrhizal Genomics Consortium"/>
            <person name="Kohler A."/>
            <person name="Kuo A."/>
            <person name="Nagy L.G."/>
            <person name="Floudas D."/>
            <person name="Copeland A."/>
            <person name="Barry K.W."/>
            <person name="Cichocki N."/>
            <person name="Veneault-Fourrey C."/>
            <person name="LaButti K."/>
            <person name="Lindquist E.A."/>
            <person name="Lipzen A."/>
            <person name="Lundell T."/>
            <person name="Morin E."/>
            <person name="Murat C."/>
            <person name="Riley R."/>
            <person name="Ohm R."/>
            <person name="Sun H."/>
            <person name="Tunlid A."/>
            <person name="Henrissat B."/>
            <person name="Grigoriev I.V."/>
            <person name="Hibbett D.S."/>
            <person name="Martin F."/>
        </authorList>
    </citation>
    <scope>NUCLEOTIDE SEQUENCE [LARGE SCALE GENOMIC DNA]</scope>
    <source>
        <strain evidence="8">h7</strain>
    </source>
</reference>
<dbReference type="InterPro" id="IPR050534">
    <property type="entry name" value="Coronavir_polyprotein_1ab"/>
</dbReference>
<evidence type="ECO:0000256" key="1">
    <source>
        <dbReference type="ARBA" id="ARBA00007913"/>
    </source>
</evidence>
<dbReference type="GO" id="GO:0005524">
    <property type="term" value="F:ATP binding"/>
    <property type="evidence" value="ECO:0007669"/>
    <property type="project" value="UniProtKB-KW"/>
</dbReference>
<evidence type="ECO:0000313" key="8">
    <source>
        <dbReference type="Proteomes" id="UP000053424"/>
    </source>
</evidence>
<evidence type="ECO:0000259" key="6">
    <source>
        <dbReference type="Pfam" id="PF13087"/>
    </source>
</evidence>
<comment type="similarity">
    <text evidence="1">Belongs to the DNA2/NAM7 helicase family.</text>
</comment>
<dbReference type="PANTHER" id="PTHR43788">
    <property type="entry name" value="DNA2/NAM7 HELICASE FAMILY MEMBER"/>
    <property type="match status" value="1"/>
</dbReference>
<dbReference type="GO" id="GO:0016787">
    <property type="term" value="F:hydrolase activity"/>
    <property type="evidence" value="ECO:0007669"/>
    <property type="project" value="UniProtKB-KW"/>
</dbReference>